<sequence length="302" mass="33523">MSDGRTVWWPKDAAWWRREWVVALGEEFGPAGPAVVDWLTCEAKAQHDGGRVKAGIRSCARGAFVDVETVGAVLARAAALGALDDYEHAEGRFTARISGWEQDNERGRAAFRKARQREREQGEVTDRDTSRPVTPGHGESVKGQERTGQEKTADAVSPAPPGDGAFDAEVIRLCRLQSELARARTNQAPSSRRLRPTRRWHAEMDRLLRLDGWTPEQVEYVIRWVDRHSFWAPNVLSAESLRRHFDRFAAAINAEQRPQPPSASHAPADRGAARRARAAAAFAELVRPAAIEAEGRVSRDVA</sequence>
<comment type="caution">
    <text evidence="2">The sequence shown here is derived from an EMBL/GenBank/DDBJ whole genome shotgun (WGS) entry which is preliminary data.</text>
</comment>
<feature type="region of interest" description="Disordered" evidence="1">
    <location>
        <begin position="253"/>
        <end position="275"/>
    </location>
</feature>
<feature type="region of interest" description="Disordered" evidence="1">
    <location>
        <begin position="104"/>
        <end position="164"/>
    </location>
</feature>
<evidence type="ECO:0000256" key="1">
    <source>
        <dbReference type="SAM" id="MobiDB-lite"/>
    </source>
</evidence>
<dbReference type="Proteomes" id="UP001284601">
    <property type="component" value="Unassembled WGS sequence"/>
</dbReference>
<accession>A0ABU4HWI6</accession>
<evidence type="ECO:0008006" key="4">
    <source>
        <dbReference type="Google" id="ProtNLM"/>
    </source>
</evidence>
<gene>
    <name evidence="2" type="ORF">R7226_25040</name>
</gene>
<feature type="compositionally biased region" description="Basic and acidic residues" evidence="1">
    <location>
        <begin position="139"/>
        <end position="153"/>
    </location>
</feature>
<proteinExistence type="predicted"/>
<reference evidence="3" key="1">
    <citation type="submission" date="2023-07" db="EMBL/GenBank/DDBJ databases">
        <title>Conexibacter stalactiti sp. nov., isolated from stalactites in a lava cave and emended description of the genus Conexibacter.</title>
        <authorList>
            <person name="Lee S.D."/>
        </authorList>
    </citation>
    <scope>NUCLEOTIDE SEQUENCE [LARGE SCALE GENOMIC DNA]</scope>
    <source>
        <strain evidence="3">KCTC 39840</strain>
    </source>
</reference>
<name>A0ABU4HWI6_9ACTN</name>
<dbReference type="EMBL" id="JAWSTH010000097">
    <property type="protein sequence ID" value="MDW5597641.1"/>
    <property type="molecule type" value="Genomic_DNA"/>
</dbReference>
<protein>
    <recommendedName>
        <fullName evidence="4">DUF1376 domain-containing protein</fullName>
    </recommendedName>
</protein>
<evidence type="ECO:0000313" key="2">
    <source>
        <dbReference type="EMBL" id="MDW5597641.1"/>
    </source>
</evidence>
<dbReference type="RefSeq" id="WP_318600107.1">
    <property type="nucleotide sequence ID" value="NZ_JAWSTH010000097.1"/>
</dbReference>
<feature type="compositionally biased region" description="Basic and acidic residues" evidence="1">
    <location>
        <begin position="117"/>
        <end position="130"/>
    </location>
</feature>
<organism evidence="2 3">
    <name type="scientific">Conexibacter stalactiti</name>
    <dbReference type="NCBI Taxonomy" id="1940611"/>
    <lineage>
        <taxon>Bacteria</taxon>
        <taxon>Bacillati</taxon>
        <taxon>Actinomycetota</taxon>
        <taxon>Thermoleophilia</taxon>
        <taxon>Solirubrobacterales</taxon>
        <taxon>Conexibacteraceae</taxon>
        <taxon>Conexibacter</taxon>
    </lineage>
</organism>
<reference evidence="2 3" key="2">
    <citation type="submission" date="2023-10" db="EMBL/GenBank/DDBJ databases">
        <authorList>
            <person name="Han X.F."/>
        </authorList>
    </citation>
    <scope>NUCLEOTIDE SEQUENCE [LARGE SCALE GENOMIC DNA]</scope>
    <source>
        <strain evidence="2 3">KCTC 39840</strain>
    </source>
</reference>
<evidence type="ECO:0000313" key="3">
    <source>
        <dbReference type="Proteomes" id="UP001284601"/>
    </source>
</evidence>
<keyword evidence="3" id="KW-1185">Reference proteome</keyword>